<dbReference type="PROSITE" id="PS50404">
    <property type="entry name" value="GST_NTER"/>
    <property type="match status" value="1"/>
</dbReference>
<feature type="compositionally biased region" description="Low complexity" evidence="1">
    <location>
        <begin position="338"/>
        <end position="362"/>
    </location>
</feature>
<comment type="caution">
    <text evidence="3">The sequence shown here is derived from an EMBL/GenBank/DDBJ whole genome shotgun (WGS) entry which is preliminary data.</text>
</comment>
<reference evidence="3" key="1">
    <citation type="journal article" date="2020" name="Fungal Divers.">
        <title>Resolving the Mortierellaceae phylogeny through synthesis of multi-gene phylogenetics and phylogenomics.</title>
        <authorList>
            <person name="Vandepol N."/>
            <person name="Liber J."/>
            <person name="Desiro A."/>
            <person name="Na H."/>
            <person name="Kennedy M."/>
            <person name="Barry K."/>
            <person name="Grigoriev I.V."/>
            <person name="Miller A.N."/>
            <person name="O'Donnell K."/>
            <person name="Stajich J.E."/>
            <person name="Bonito G."/>
        </authorList>
    </citation>
    <scope>NUCLEOTIDE SEQUENCE</scope>
    <source>
        <strain evidence="3">NRRL 2769</strain>
    </source>
</reference>
<dbReference type="InterPro" id="IPR036282">
    <property type="entry name" value="Glutathione-S-Trfase_C_sf"/>
</dbReference>
<organism evidence="3 4">
    <name type="scientific">Entomortierella chlamydospora</name>
    <dbReference type="NCBI Taxonomy" id="101097"/>
    <lineage>
        <taxon>Eukaryota</taxon>
        <taxon>Fungi</taxon>
        <taxon>Fungi incertae sedis</taxon>
        <taxon>Mucoromycota</taxon>
        <taxon>Mortierellomycotina</taxon>
        <taxon>Mortierellomycetes</taxon>
        <taxon>Mortierellales</taxon>
        <taxon>Mortierellaceae</taxon>
        <taxon>Entomortierella</taxon>
    </lineage>
</organism>
<dbReference type="InterPro" id="IPR054416">
    <property type="entry name" value="GST_UstS-like_C"/>
</dbReference>
<dbReference type="SUPFAM" id="SSF52833">
    <property type="entry name" value="Thioredoxin-like"/>
    <property type="match status" value="1"/>
</dbReference>
<evidence type="ECO:0000259" key="2">
    <source>
        <dbReference type="PROSITE" id="PS50404"/>
    </source>
</evidence>
<proteinExistence type="predicted"/>
<dbReference type="SFLD" id="SFLDS00019">
    <property type="entry name" value="Glutathione_Transferase_(cytos"/>
    <property type="match status" value="1"/>
</dbReference>
<evidence type="ECO:0000313" key="3">
    <source>
        <dbReference type="EMBL" id="KAG0020903.1"/>
    </source>
</evidence>
<dbReference type="PANTHER" id="PTHR43968:SF6">
    <property type="entry name" value="GLUTATHIONE S-TRANSFERASE OMEGA"/>
    <property type="match status" value="1"/>
</dbReference>
<feature type="domain" description="GST N-terminal" evidence="2">
    <location>
        <begin position="11"/>
        <end position="93"/>
    </location>
</feature>
<dbReference type="InterPro" id="IPR050983">
    <property type="entry name" value="GST_Omega/HSP26"/>
</dbReference>
<feature type="region of interest" description="Disordered" evidence="1">
    <location>
        <begin position="283"/>
        <end position="362"/>
    </location>
</feature>
<dbReference type="AlphaFoldDB" id="A0A9P6N202"/>
<dbReference type="Gene3D" id="3.40.30.10">
    <property type="entry name" value="Glutaredoxin"/>
    <property type="match status" value="1"/>
</dbReference>
<accession>A0A9P6N202</accession>
<feature type="compositionally biased region" description="Polar residues" evidence="1">
    <location>
        <begin position="317"/>
        <end position="337"/>
    </location>
</feature>
<name>A0A9P6N202_9FUNG</name>
<sequence length="362" mass="40284">MAASLKLFELVDGKTRTISFSPAVWRARFALNYKKIPHEVVSLTFLEIPTVIPAACPNIDAPTAPTLQLETGQGLLDSLAIAEYLEEKYPDRPLLFGSPAEKKLQLFFQSYIQARIHPAIQRLVFEGMYNMQDDENAHYFRTSREKSAGQPYQEIPGDRNENIKELRENLGLIHNVLKSGDWIMGDHPGWADFVLGSSFMWFSSCSPNDFKEGVLEAFDDQVFPNFWNKIQHANDNALPSFDKSQENKQKKSGILKSLFGAMLNKKDATPTLVETPNYTGFGNSIGGSRPSTPASSAPYSSFNPDKGQLRPDFPISRPSSSNSNYGHGYQSHQNTDFGGQQQSYASSSAVYSHSTSSVGSRF</sequence>
<evidence type="ECO:0000313" key="4">
    <source>
        <dbReference type="Proteomes" id="UP000703661"/>
    </source>
</evidence>
<dbReference type="InterPro" id="IPR036249">
    <property type="entry name" value="Thioredoxin-like_sf"/>
</dbReference>
<protein>
    <recommendedName>
        <fullName evidence="2">GST N-terminal domain-containing protein</fullName>
    </recommendedName>
</protein>
<dbReference type="EMBL" id="JAAAID010000189">
    <property type="protein sequence ID" value="KAG0020903.1"/>
    <property type="molecule type" value="Genomic_DNA"/>
</dbReference>
<dbReference type="InterPro" id="IPR040079">
    <property type="entry name" value="Glutathione_S-Trfase"/>
</dbReference>
<dbReference type="PANTHER" id="PTHR43968">
    <property type="match status" value="1"/>
</dbReference>
<dbReference type="Pfam" id="PF22041">
    <property type="entry name" value="GST_C_7"/>
    <property type="match status" value="1"/>
</dbReference>
<keyword evidence="4" id="KW-1185">Reference proteome</keyword>
<dbReference type="SUPFAM" id="SSF47616">
    <property type="entry name" value="GST C-terminal domain-like"/>
    <property type="match status" value="1"/>
</dbReference>
<dbReference type="OrthoDB" id="4951845at2759"/>
<feature type="compositionally biased region" description="Low complexity" evidence="1">
    <location>
        <begin position="288"/>
        <end position="301"/>
    </location>
</feature>
<dbReference type="Pfam" id="PF13417">
    <property type="entry name" value="GST_N_3"/>
    <property type="match status" value="1"/>
</dbReference>
<dbReference type="InterPro" id="IPR004045">
    <property type="entry name" value="Glutathione_S-Trfase_N"/>
</dbReference>
<dbReference type="GO" id="GO:0005737">
    <property type="term" value="C:cytoplasm"/>
    <property type="evidence" value="ECO:0007669"/>
    <property type="project" value="TreeGrafter"/>
</dbReference>
<evidence type="ECO:0000256" key="1">
    <source>
        <dbReference type="SAM" id="MobiDB-lite"/>
    </source>
</evidence>
<dbReference type="Gene3D" id="1.20.1050.10">
    <property type="match status" value="1"/>
</dbReference>
<dbReference type="Proteomes" id="UP000703661">
    <property type="component" value="Unassembled WGS sequence"/>
</dbReference>
<gene>
    <name evidence="3" type="ORF">BGZ80_003374</name>
</gene>